<proteinExistence type="predicted"/>
<evidence type="ECO:0000256" key="1">
    <source>
        <dbReference type="ARBA" id="ARBA00004651"/>
    </source>
</evidence>
<keyword evidence="3" id="KW-0808">Transferase</keyword>
<evidence type="ECO:0000256" key="3">
    <source>
        <dbReference type="ARBA" id="ARBA00022679"/>
    </source>
</evidence>
<feature type="transmembrane region" description="Helical" evidence="7">
    <location>
        <begin position="206"/>
        <end position="228"/>
    </location>
</feature>
<organism evidence="8 9">
    <name type="scientific">Streptomyces vastus</name>
    <dbReference type="NCBI Taxonomy" id="285451"/>
    <lineage>
        <taxon>Bacteria</taxon>
        <taxon>Bacillati</taxon>
        <taxon>Actinomycetota</taxon>
        <taxon>Actinomycetes</taxon>
        <taxon>Kitasatosporales</taxon>
        <taxon>Streptomycetaceae</taxon>
        <taxon>Streptomyces</taxon>
    </lineage>
</organism>
<feature type="transmembrane region" description="Helical" evidence="7">
    <location>
        <begin position="315"/>
        <end position="335"/>
    </location>
</feature>
<dbReference type="PANTHER" id="PTHR22926:SF3">
    <property type="entry name" value="UNDECAPRENYL-PHOSPHATE ALPHA-N-ACETYLGLUCOSAMINYL 1-PHOSPHATE TRANSFERASE"/>
    <property type="match status" value="1"/>
</dbReference>
<protein>
    <recommendedName>
        <fullName evidence="10">Undecaprenyl/decaprenyl-phosphate alpha-N-acetylglucosaminyl 1-phosphate transferase</fullName>
    </recommendedName>
</protein>
<reference evidence="9" key="1">
    <citation type="journal article" date="2019" name="Int. J. Syst. Evol. Microbiol.">
        <title>The Global Catalogue of Microorganisms (GCM) 10K type strain sequencing project: providing services to taxonomists for standard genome sequencing and annotation.</title>
        <authorList>
            <consortium name="The Broad Institute Genomics Platform"/>
            <consortium name="The Broad Institute Genome Sequencing Center for Infectious Disease"/>
            <person name="Wu L."/>
            <person name="Ma J."/>
        </authorList>
    </citation>
    <scope>NUCLEOTIDE SEQUENCE [LARGE SCALE GENOMIC DNA]</scope>
    <source>
        <strain evidence="9">JCM 4524</strain>
    </source>
</reference>
<dbReference type="PANTHER" id="PTHR22926">
    <property type="entry name" value="PHOSPHO-N-ACETYLMURAMOYL-PENTAPEPTIDE-TRANSFERASE"/>
    <property type="match status" value="1"/>
</dbReference>
<feature type="transmembrane region" description="Helical" evidence="7">
    <location>
        <begin position="109"/>
        <end position="129"/>
    </location>
</feature>
<evidence type="ECO:0000256" key="6">
    <source>
        <dbReference type="ARBA" id="ARBA00023136"/>
    </source>
</evidence>
<keyword evidence="2" id="KW-1003">Cell membrane</keyword>
<dbReference type="RefSeq" id="WP_344389084.1">
    <property type="nucleotide sequence ID" value="NZ_BAAASJ010000022.1"/>
</dbReference>
<feature type="transmembrane region" description="Helical" evidence="7">
    <location>
        <begin position="159"/>
        <end position="177"/>
    </location>
</feature>
<feature type="transmembrane region" description="Helical" evidence="7">
    <location>
        <begin position="53"/>
        <end position="73"/>
    </location>
</feature>
<evidence type="ECO:0000313" key="8">
    <source>
        <dbReference type="EMBL" id="GAA2629392.1"/>
    </source>
</evidence>
<keyword evidence="4 7" id="KW-0812">Transmembrane</keyword>
<evidence type="ECO:0000256" key="4">
    <source>
        <dbReference type="ARBA" id="ARBA00022692"/>
    </source>
</evidence>
<dbReference type="CDD" id="cd06853">
    <property type="entry name" value="GT_WecA_like"/>
    <property type="match status" value="1"/>
</dbReference>
<feature type="transmembrane region" description="Helical" evidence="7">
    <location>
        <begin position="6"/>
        <end position="24"/>
    </location>
</feature>
<keyword evidence="9" id="KW-1185">Reference proteome</keyword>
<dbReference type="Proteomes" id="UP001500151">
    <property type="component" value="Unassembled WGS sequence"/>
</dbReference>
<dbReference type="EMBL" id="BAAASJ010000022">
    <property type="protein sequence ID" value="GAA2629392.1"/>
    <property type="molecule type" value="Genomic_DNA"/>
</dbReference>
<evidence type="ECO:0000256" key="2">
    <source>
        <dbReference type="ARBA" id="ARBA00022475"/>
    </source>
</evidence>
<evidence type="ECO:0000256" key="5">
    <source>
        <dbReference type="ARBA" id="ARBA00022989"/>
    </source>
</evidence>
<feature type="transmembrane region" description="Helical" evidence="7">
    <location>
        <begin position="135"/>
        <end position="152"/>
    </location>
</feature>
<feature type="transmembrane region" description="Helical" evidence="7">
    <location>
        <begin position="79"/>
        <end position="97"/>
    </location>
</feature>
<comment type="caution">
    <text evidence="8">The sequence shown here is derived from an EMBL/GenBank/DDBJ whole genome shotgun (WGS) entry which is preliminary data.</text>
</comment>
<feature type="transmembrane region" description="Helical" evidence="7">
    <location>
        <begin position="234"/>
        <end position="257"/>
    </location>
</feature>
<keyword evidence="5 7" id="KW-1133">Transmembrane helix</keyword>
<dbReference type="Pfam" id="PF00953">
    <property type="entry name" value="Glycos_transf_4"/>
    <property type="match status" value="1"/>
</dbReference>
<accession>A0ABP6D0P3</accession>
<gene>
    <name evidence="8" type="ORF">GCM10010307_20150</name>
</gene>
<evidence type="ECO:0008006" key="10">
    <source>
        <dbReference type="Google" id="ProtNLM"/>
    </source>
</evidence>
<sequence length="344" mass="35996">MFGLSPWLVSAFAGLGALFIAALLTEPLRRLALRGGYTDQPSARKAHERPTPYLGGMAVAFATLASASVLTLAAKKTDATVGVMLTSAALIAVLGLADDVRPLSIRCRLCVEAAAALVVVLWCGHPSLFGTWLDVVLAVAWILFTTNAFNLLDNMDGVVSTVTAVTAGFLCCAALSVGLVGTAAVMAALAGACAGFLFHNWHPARIFLGDAGSLFVGFLVSSVTVTLHRDNIGLSGYTSLLLITLVVTADTVLVMVARRRQGRPVLQGGRDHIAHRLQRLGLTVRQVTVAIGSFAAMTCLTAVLVMLKVFPQDTVLVTVVTVTAVAWVLLLRVPVYSVGGDGQS</sequence>
<feature type="transmembrane region" description="Helical" evidence="7">
    <location>
        <begin position="287"/>
        <end position="309"/>
    </location>
</feature>
<keyword evidence="6 7" id="KW-0472">Membrane</keyword>
<evidence type="ECO:0000256" key="7">
    <source>
        <dbReference type="SAM" id="Phobius"/>
    </source>
</evidence>
<name>A0ABP6D0P3_9ACTN</name>
<evidence type="ECO:0000313" key="9">
    <source>
        <dbReference type="Proteomes" id="UP001500151"/>
    </source>
</evidence>
<comment type="subcellular location">
    <subcellularLocation>
        <location evidence="1">Cell membrane</location>
        <topology evidence="1">Multi-pass membrane protein</topology>
    </subcellularLocation>
</comment>
<dbReference type="InterPro" id="IPR000715">
    <property type="entry name" value="Glycosyl_transferase_4"/>
</dbReference>